<evidence type="ECO:0000256" key="1">
    <source>
        <dbReference type="ARBA" id="ARBA00010932"/>
    </source>
</evidence>
<dbReference type="GeneTree" id="ENSGT00940000154173"/>
<proteinExistence type="inferred from homology"/>
<keyword evidence="3" id="KW-1185">Reference proteome</keyword>
<dbReference type="OMA" id="PWQYQRI"/>
<gene>
    <name evidence="2" type="primary">LOC102004907</name>
</gene>
<dbReference type="InterPro" id="IPR057742">
    <property type="entry name" value="Speedy_E"/>
</dbReference>
<evidence type="ECO:0000313" key="2">
    <source>
        <dbReference type="Ensembl" id="ENSCLAP00000012414.1"/>
    </source>
</evidence>
<sequence length="191" mass="22404">MSTGQPSSSVRTRVPNLSLLDIEPLRCPRPGPFTHMGVREKPCGLKGTMQRKRPSSVLPEHHAAFTRLLEDPVIKDFLAWDEGLRASDKYLLAMVIAYFSRAGLLPWQYQRIHFFLALYLANDMEEDEQAPKQDIVLFFCDWNLKKVPEFHKLRYEFICSMDWDLRVTREECEEIQAYDPTLWVWGRDRAL</sequence>
<protein>
    <submittedName>
        <fullName evidence="2">Speedy protein E4-like</fullName>
    </submittedName>
</protein>
<evidence type="ECO:0000313" key="3">
    <source>
        <dbReference type="Proteomes" id="UP000694398"/>
    </source>
</evidence>
<reference evidence="2" key="2">
    <citation type="submission" date="2025-09" db="UniProtKB">
        <authorList>
            <consortium name="Ensembl"/>
        </authorList>
    </citation>
    <scope>IDENTIFICATION</scope>
</reference>
<organism evidence="2 3">
    <name type="scientific">Chinchilla lanigera</name>
    <name type="common">Long-tailed chinchilla</name>
    <name type="synonym">Chinchilla villidera</name>
    <dbReference type="NCBI Taxonomy" id="34839"/>
    <lineage>
        <taxon>Eukaryota</taxon>
        <taxon>Metazoa</taxon>
        <taxon>Chordata</taxon>
        <taxon>Craniata</taxon>
        <taxon>Vertebrata</taxon>
        <taxon>Euteleostomi</taxon>
        <taxon>Mammalia</taxon>
        <taxon>Eutheria</taxon>
        <taxon>Euarchontoglires</taxon>
        <taxon>Glires</taxon>
        <taxon>Rodentia</taxon>
        <taxon>Hystricomorpha</taxon>
        <taxon>Chinchillidae</taxon>
        <taxon>Chinchilla</taxon>
    </lineage>
</organism>
<dbReference type="AlphaFoldDB" id="A0A8C2VDH9"/>
<dbReference type="Ensembl" id="ENSCLAT00000012559.1">
    <property type="protein sequence ID" value="ENSCLAP00000012414.1"/>
    <property type="gene ID" value="ENSCLAG00000008578.1"/>
</dbReference>
<dbReference type="Pfam" id="PF11357">
    <property type="entry name" value="Spy1"/>
    <property type="match status" value="1"/>
</dbReference>
<dbReference type="InterPro" id="IPR020984">
    <property type="entry name" value="Speedy"/>
</dbReference>
<name>A0A8C2VDH9_CHILA</name>
<dbReference type="GO" id="GO:0019901">
    <property type="term" value="F:protein kinase binding"/>
    <property type="evidence" value="ECO:0007669"/>
    <property type="project" value="InterPro"/>
</dbReference>
<dbReference type="PANTHER" id="PTHR31156">
    <property type="entry name" value="WBSCR19-LIKE PROTEIN"/>
    <property type="match status" value="1"/>
</dbReference>
<reference evidence="2" key="1">
    <citation type="submission" date="2025-08" db="UniProtKB">
        <authorList>
            <consortium name="Ensembl"/>
        </authorList>
    </citation>
    <scope>IDENTIFICATION</scope>
</reference>
<comment type="similarity">
    <text evidence="1">Belongs to the Speedy/Ringo family.</text>
</comment>
<dbReference type="Proteomes" id="UP000694398">
    <property type="component" value="Unassembled WGS sequence"/>
</dbReference>
<accession>A0A8C2VDH9</accession>